<name>A0A3S0ZWN1_9MOLU</name>
<evidence type="ECO:0008006" key="4">
    <source>
        <dbReference type="Google" id="ProtNLM"/>
    </source>
</evidence>
<accession>A0A3S0ZWN1</accession>
<proteinExistence type="predicted"/>
<feature type="transmembrane region" description="Helical" evidence="1">
    <location>
        <begin position="68"/>
        <end position="90"/>
    </location>
</feature>
<keyword evidence="1" id="KW-0472">Membrane</keyword>
<dbReference type="RefSeq" id="WP_127092839.1">
    <property type="nucleotide sequence ID" value="NZ_RAHC01000003.1"/>
</dbReference>
<comment type="caution">
    <text evidence="2">The sequence shown here is derived from an EMBL/GenBank/DDBJ whole genome shotgun (WGS) entry which is preliminary data.</text>
</comment>
<keyword evidence="1" id="KW-0812">Transmembrane</keyword>
<sequence>MINEENSKQIEIAIDNVYQKVIIKKKDRIVAWQWINLFFYFFIMVSLFLTIFSFVVTYDLHFQLNKTIFLPVGIVAFLCFITTTTLIIFIKKHQKDLTQQIKNNFDITSLIDLYNTIFANIMPDVTITDITTKWTITPTNHYPINEFKVNDKIIVGKYQNIAFNIGSISQATTTVVDNLEPNLMPKPYNTQYYRYLFLTVTTSNFQNNAFEINRKNKYPKNNLTFDNFFWYDQTNPNITPTLKTLILDNMVTTTLIPNIKVTPKALSLQLATISTNSWIDNCDSLFNFNISLNKNVMLDNMIETIKHDYQTLQKSFVWLNLILKHN</sequence>
<protein>
    <recommendedName>
        <fullName evidence="4">DUF3137 domain-containing protein</fullName>
    </recommendedName>
</protein>
<dbReference type="EMBL" id="RAHC01000003">
    <property type="protein sequence ID" value="RUP77140.1"/>
    <property type="molecule type" value="Genomic_DNA"/>
</dbReference>
<dbReference type="AlphaFoldDB" id="A0A3S0ZWN1"/>
<organism evidence="2 3">
    <name type="scientific">Spiroplasma poulsonii</name>
    <dbReference type="NCBI Taxonomy" id="2138"/>
    <lineage>
        <taxon>Bacteria</taxon>
        <taxon>Bacillati</taxon>
        <taxon>Mycoplasmatota</taxon>
        <taxon>Mollicutes</taxon>
        <taxon>Entomoplasmatales</taxon>
        <taxon>Spiroplasmataceae</taxon>
        <taxon>Spiroplasma</taxon>
    </lineage>
</organism>
<evidence type="ECO:0000313" key="3">
    <source>
        <dbReference type="Proteomes" id="UP000274545"/>
    </source>
</evidence>
<evidence type="ECO:0000313" key="2">
    <source>
        <dbReference type="EMBL" id="RUP77140.1"/>
    </source>
</evidence>
<feature type="transmembrane region" description="Helical" evidence="1">
    <location>
        <begin position="34"/>
        <end position="56"/>
    </location>
</feature>
<dbReference type="Proteomes" id="UP000274545">
    <property type="component" value="Unassembled WGS sequence"/>
</dbReference>
<reference evidence="2 3" key="1">
    <citation type="journal article" date="2019" name="Genome Biol. Evol.">
        <title>Toxin and genome evolution in a Drosophila defensive symbiosis.</title>
        <authorList>
            <person name="Ballinger M.J."/>
            <person name="Gawryluk R.M."/>
            <person name="Perlman S.J."/>
        </authorList>
    </citation>
    <scope>NUCLEOTIDE SEQUENCE [LARGE SCALE GENOMIC DNA]</scope>
    <source>
        <strain evidence="3">sNeo</strain>
    </source>
</reference>
<evidence type="ECO:0000256" key="1">
    <source>
        <dbReference type="SAM" id="Phobius"/>
    </source>
</evidence>
<keyword evidence="1" id="KW-1133">Transmembrane helix</keyword>
<gene>
    <name evidence="2" type="ORF">D6D54_04120</name>
</gene>